<dbReference type="Proteomes" id="UP000199663">
    <property type="component" value="Unassembled WGS sequence"/>
</dbReference>
<dbReference type="EMBL" id="FNQC01000003">
    <property type="protein sequence ID" value="SDY88549.1"/>
    <property type="molecule type" value="Genomic_DNA"/>
</dbReference>
<accession>A0A1H3NK05</accession>
<evidence type="ECO:0000256" key="2">
    <source>
        <dbReference type="ARBA" id="ARBA00007375"/>
    </source>
</evidence>
<feature type="transmembrane region" description="Helical" evidence="6">
    <location>
        <begin position="83"/>
        <end position="105"/>
    </location>
</feature>
<evidence type="ECO:0000256" key="1">
    <source>
        <dbReference type="ARBA" id="ARBA00004141"/>
    </source>
</evidence>
<evidence type="ECO:0000256" key="6">
    <source>
        <dbReference type="SAM" id="Phobius"/>
    </source>
</evidence>
<feature type="transmembrane region" description="Helical" evidence="6">
    <location>
        <begin position="201"/>
        <end position="222"/>
    </location>
</feature>
<keyword evidence="5 6" id="KW-0472">Membrane</keyword>
<dbReference type="Pfam" id="PF07947">
    <property type="entry name" value="YhhN"/>
    <property type="match status" value="1"/>
</dbReference>
<dbReference type="InterPro" id="IPR012506">
    <property type="entry name" value="TMEM86B-like"/>
</dbReference>
<name>A0A1H3NK05_9BACT</name>
<dbReference type="RefSeq" id="WP_081624979.1">
    <property type="nucleotide sequence ID" value="NZ_FNQC01000003.1"/>
</dbReference>
<sequence>MLNLNKILTIGYIFTSSCCIVSFFLGFNIGYLIFKPMIVPILIGIILIKFKNLEHPLIPLLLVATFFSFMGDLLFIVTVEESLFKLLGLCTFIVSKVAYVMLYFLSSKNTRFHIVSWNKRWPEIITIFILLGAFFYFSKSLGDFFLPGLIYGMVSVLAVLMALNRRFYVSRNNYSMVIRGALFFLVSDIFMGMNFSLKDGLWEGLTLVFYVMGHWFVTYGLMEQFTEEVKEEKTNF</sequence>
<evidence type="ECO:0000256" key="4">
    <source>
        <dbReference type="ARBA" id="ARBA00022989"/>
    </source>
</evidence>
<evidence type="ECO:0000313" key="8">
    <source>
        <dbReference type="Proteomes" id="UP000199663"/>
    </source>
</evidence>
<feature type="transmembrane region" description="Helical" evidence="6">
    <location>
        <begin position="57"/>
        <end position="77"/>
    </location>
</feature>
<keyword evidence="8" id="KW-1185">Reference proteome</keyword>
<feature type="transmembrane region" description="Helical" evidence="6">
    <location>
        <begin position="7"/>
        <end position="27"/>
    </location>
</feature>
<proteinExistence type="inferred from homology"/>
<dbReference type="PROSITE" id="PS51257">
    <property type="entry name" value="PROKAR_LIPOPROTEIN"/>
    <property type="match status" value="1"/>
</dbReference>
<keyword evidence="4 6" id="KW-1133">Transmembrane helix</keyword>
<comment type="subcellular location">
    <subcellularLocation>
        <location evidence="1">Membrane</location>
        <topology evidence="1">Multi-pass membrane protein</topology>
    </subcellularLocation>
</comment>
<feature type="transmembrane region" description="Helical" evidence="6">
    <location>
        <begin position="33"/>
        <end position="50"/>
    </location>
</feature>
<comment type="similarity">
    <text evidence="2">Belongs to the TMEM86 family.</text>
</comment>
<feature type="transmembrane region" description="Helical" evidence="6">
    <location>
        <begin position="144"/>
        <end position="164"/>
    </location>
</feature>
<keyword evidence="3 6" id="KW-0812">Transmembrane</keyword>
<organism evidence="7 8">
    <name type="scientific">Rhodonellum ikkaensis</name>
    <dbReference type="NCBI Taxonomy" id="336829"/>
    <lineage>
        <taxon>Bacteria</taxon>
        <taxon>Pseudomonadati</taxon>
        <taxon>Bacteroidota</taxon>
        <taxon>Cytophagia</taxon>
        <taxon>Cytophagales</taxon>
        <taxon>Cytophagaceae</taxon>
        <taxon>Rhodonellum</taxon>
    </lineage>
</organism>
<evidence type="ECO:0000313" key="7">
    <source>
        <dbReference type="EMBL" id="SDY88549.1"/>
    </source>
</evidence>
<comment type="caution">
    <text evidence="7">The sequence shown here is derived from an EMBL/GenBank/DDBJ whole genome shotgun (WGS) entry which is preliminary data.</text>
</comment>
<evidence type="ECO:0000256" key="3">
    <source>
        <dbReference type="ARBA" id="ARBA00022692"/>
    </source>
</evidence>
<reference evidence="7 8" key="1">
    <citation type="submission" date="2016-10" db="EMBL/GenBank/DDBJ databases">
        <authorList>
            <person name="Varghese N."/>
            <person name="Submissions S."/>
        </authorList>
    </citation>
    <scope>NUCLEOTIDE SEQUENCE [LARGE SCALE GENOMIC DNA]</scope>
    <source>
        <strain evidence="7 8">DSM 17997</strain>
    </source>
</reference>
<evidence type="ECO:0000256" key="5">
    <source>
        <dbReference type="ARBA" id="ARBA00023136"/>
    </source>
</evidence>
<feature type="transmembrane region" description="Helical" evidence="6">
    <location>
        <begin position="176"/>
        <end position="195"/>
    </location>
</feature>
<gene>
    <name evidence="7" type="ORF">SAMN05444412_103269</name>
</gene>
<feature type="transmembrane region" description="Helical" evidence="6">
    <location>
        <begin position="121"/>
        <end position="138"/>
    </location>
</feature>
<protein>
    <submittedName>
        <fullName evidence="7">YhhN-like protein</fullName>
    </submittedName>
</protein>